<dbReference type="Proteomes" id="UP000477980">
    <property type="component" value="Unassembled WGS sequence"/>
</dbReference>
<accession>A0A6G1VJX0</accession>
<evidence type="ECO:0000313" key="1">
    <source>
        <dbReference type="EMBL" id="MQP12951.1"/>
    </source>
</evidence>
<evidence type="ECO:0000313" key="2">
    <source>
        <dbReference type="Proteomes" id="UP000477980"/>
    </source>
</evidence>
<dbReference type="AlphaFoldDB" id="A0A6G1VJX0"/>
<reference evidence="1 2" key="1">
    <citation type="submission" date="2019-09" db="EMBL/GenBank/DDBJ databases">
        <title>Distinct polysaccharide growth profiles of human intestinal Prevotella copri isolates.</title>
        <authorList>
            <person name="Fehlner-Peach H."/>
            <person name="Magnabosco C."/>
            <person name="Raghavan V."/>
            <person name="Scher J.U."/>
            <person name="Tett A."/>
            <person name="Cox L.M."/>
            <person name="Gottsegen C."/>
            <person name="Watters A."/>
            <person name="Wiltshire- Gordon J.D."/>
            <person name="Segata N."/>
            <person name="Bonneau R."/>
            <person name="Littman D.R."/>
        </authorList>
    </citation>
    <scope>NUCLEOTIDE SEQUENCE [LARGE SCALE GENOMIC DNA]</scope>
    <source>
        <strain evidence="2">iAA917</strain>
    </source>
</reference>
<sequence length="69" mass="8078">MNNEILRYMESDGYHLAPGSKTPHTLDSWVFHYTNAAGDNDGIKIEIEDKEMVNRIQFHPMALWKTRSR</sequence>
<comment type="caution">
    <text evidence="1">The sequence shown here is derived from an EMBL/GenBank/DDBJ whole genome shotgun (WGS) entry which is preliminary data.</text>
</comment>
<proteinExistence type="predicted"/>
<organism evidence="1 2">
    <name type="scientific">Segatella copri</name>
    <dbReference type="NCBI Taxonomy" id="165179"/>
    <lineage>
        <taxon>Bacteria</taxon>
        <taxon>Pseudomonadati</taxon>
        <taxon>Bacteroidota</taxon>
        <taxon>Bacteroidia</taxon>
        <taxon>Bacteroidales</taxon>
        <taxon>Prevotellaceae</taxon>
        <taxon>Segatella</taxon>
    </lineage>
</organism>
<name>A0A6G1VJX0_9BACT</name>
<gene>
    <name evidence="1" type="ORF">F7D25_00650</name>
</gene>
<dbReference type="OrthoDB" id="41817at2"/>
<dbReference type="RefSeq" id="WP_153090992.1">
    <property type="nucleotide sequence ID" value="NZ_VZAH01000007.1"/>
</dbReference>
<protein>
    <submittedName>
        <fullName evidence="1">Uncharacterized protein</fullName>
    </submittedName>
</protein>
<dbReference type="EMBL" id="VZAH01000007">
    <property type="protein sequence ID" value="MQP12951.1"/>
    <property type="molecule type" value="Genomic_DNA"/>
</dbReference>